<sequence>SDVENVYNVRQEYKLYPAFLPILCTKYFTLSYFGPP</sequence>
<evidence type="ECO:0000313" key="1">
    <source>
        <dbReference type="EMBL" id="CDW20783.1"/>
    </source>
</evidence>
<protein>
    <submittedName>
        <fullName evidence="1">Uncharacterized protein</fullName>
    </submittedName>
</protein>
<dbReference type="EMBL" id="HACA01003422">
    <property type="protein sequence ID" value="CDW20783.1"/>
    <property type="molecule type" value="Transcribed_RNA"/>
</dbReference>
<accession>A0A0K2T422</accession>
<dbReference type="AlphaFoldDB" id="A0A0K2T422"/>
<name>A0A0K2T422_LEPSM</name>
<organism evidence="1">
    <name type="scientific">Lepeophtheirus salmonis</name>
    <name type="common">Salmon louse</name>
    <name type="synonym">Caligus salmonis</name>
    <dbReference type="NCBI Taxonomy" id="72036"/>
    <lineage>
        <taxon>Eukaryota</taxon>
        <taxon>Metazoa</taxon>
        <taxon>Ecdysozoa</taxon>
        <taxon>Arthropoda</taxon>
        <taxon>Crustacea</taxon>
        <taxon>Multicrustacea</taxon>
        <taxon>Hexanauplia</taxon>
        <taxon>Copepoda</taxon>
        <taxon>Siphonostomatoida</taxon>
        <taxon>Caligidae</taxon>
        <taxon>Lepeophtheirus</taxon>
    </lineage>
</organism>
<proteinExistence type="predicted"/>
<feature type="non-terminal residue" evidence="1">
    <location>
        <position position="1"/>
    </location>
</feature>
<reference evidence="1" key="1">
    <citation type="submission" date="2014-05" db="EMBL/GenBank/DDBJ databases">
        <authorList>
            <person name="Chronopoulou M."/>
        </authorList>
    </citation>
    <scope>NUCLEOTIDE SEQUENCE</scope>
    <source>
        <tissue evidence="1">Whole organism</tissue>
    </source>
</reference>